<feature type="region of interest" description="Disordered" evidence="1">
    <location>
        <begin position="1"/>
        <end position="64"/>
    </location>
</feature>
<feature type="compositionally biased region" description="Acidic residues" evidence="1">
    <location>
        <begin position="27"/>
        <end position="45"/>
    </location>
</feature>
<sequence length="180" mass="19975">MLDDALVVPSFRVSDFVTRHVQGPQESDSDNEDESDEDDDEEDDGNAPSDHGTTAPVPPPRPCESAILTAARRRWAVPPGFTPKPTCSAPTNPTTLEEARLLAKKLKKKKLHRKSRSVKREELRQRPGLPLAPKAVSLMRRCQTSPFSADFRIQSQPLPIASTGWMGLRDPPPLDLEPEH</sequence>
<feature type="region of interest" description="Disordered" evidence="1">
    <location>
        <begin position="161"/>
        <end position="180"/>
    </location>
</feature>
<name>A0AAD7AMG9_9AGAR</name>
<evidence type="ECO:0000313" key="3">
    <source>
        <dbReference type="Proteomes" id="UP001218218"/>
    </source>
</evidence>
<gene>
    <name evidence="2" type="ORF">DFH08DRAFT_951237</name>
</gene>
<protein>
    <submittedName>
        <fullName evidence="2">Uncharacterized protein</fullName>
    </submittedName>
</protein>
<feature type="compositionally biased region" description="Pro residues" evidence="1">
    <location>
        <begin position="170"/>
        <end position="180"/>
    </location>
</feature>
<dbReference type="EMBL" id="JARIHO010000004">
    <property type="protein sequence ID" value="KAJ7363031.1"/>
    <property type="molecule type" value="Genomic_DNA"/>
</dbReference>
<dbReference type="AlphaFoldDB" id="A0AAD7AMG9"/>
<comment type="caution">
    <text evidence="2">The sequence shown here is derived from an EMBL/GenBank/DDBJ whole genome shotgun (WGS) entry which is preliminary data.</text>
</comment>
<feature type="compositionally biased region" description="Basic residues" evidence="1">
    <location>
        <begin position="105"/>
        <end position="117"/>
    </location>
</feature>
<feature type="region of interest" description="Disordered" evidence="1">
    <location>
        <begin position="105"/>
        <end position="129"/>
    </location>
</feature>
<accession>A0AAD7AMG9</accession>
<evidence type="ECO:0000256" key="1">
    <source>
        <dbReference type="SAM" id="MobiDB-lite"/>
    </source>
</evidence>
<evidence type="ECO:0000313" key="2">
    <source>
        <dbReference type="EMBL" id="KAJ7363031.1"/>
    </source>
</evidence>
<reference evidence="2" key="1">
    <citation type="submission" date="2023-03" db="EMBL/GenBank/DDBJ databases">
        <title>Massive genome expansion in bonnet fungi (Mycena s.s.) driven by repeated elements and novel gene families across ecological guilds.</title>
        <authorList>
            <consortium name="Lawrence Berkeley National Laboratory"/>
            <person name="Harder C.B."/>
            <person name="Miyauchi S."/>
            <person name="Viragh M."/>
            <person name="Kuo A."/>
            <person name="Thoen E."/>
            <person name="Andreopoulos B."/>
            <person name="Lu D."/>
            <person name="Skrede I."/>
            <person name="Drula E."/>
            <person name="Henrissat B."/>
            <person name="Morin E."/>
            <person name="Kohler A."/>
            <person name="Barry K."/>
            <person name="LaButti K."/>
            <person name="Morin E."/>
            <person name="Salamov A."/>
            <person name="Lipzen A."/>
            <person name="Mereny Z."/>
            <person name="Hegedus B."/>
            <person name="Baldrian P."/>
            <person name="Stursova M."/>
            <person name="Weitz H."/>
            <person name="Taylor A."/>
            <person name="Grigoriev I.V."/>
            <person name="Nagy L.G."/>
            <person name="Martin F."/>
            <person name="Kauserud H."/>
        </authorList>
    </citation>
    <scope>NUCLEOTIDE SEQUENCE</scope>
    <source>
        <strain evidence="2">CBHHK002</strain>
    </source>
</reference>
<keyword evidence="3" id="KW-1185">Reference proteome</keyword>
<organism evidence="2 3">
    <name type="scientific">Mycena albidolilacea</name>
    <dbReference type="NCBI Taxonomy" id="1033008"/>
    <lineage>
        <taxon>Eukaryota</taxon>
        <taxon>Fungi</taxon>
        <taxon>Dikarya</taxon>
        <taxon>Basidiomycota</taxon>
        <taxon>Agaricomycotina</taxon>
        <taxon>Agaricomycetes</taxon>
        <taxon>Agaricomycetidae</taxon>
        <taxon>Agaricales</taxon>
        <taxon>Marasmiineae</taxon>
        <taxon>Mycenaceae</taxon>
        <taxon>Mycena</taxon>
    </lineage>
</organism>
<dbReference type="Proteomes" id="UP001218218">
    <property type="component" value="Unassembled WGS sequence"/>
</dbReference>
<proteinExistence type="predicted"/>